<dbReference type="PROSITE" id="PS51301">
    <property type="entry name" value="KILA_N"/>
    <property type="match status" value="1"/>
</dbReference>
<name>A0A844GG00_9NEIS</name>
<evidence type="ECO:0000313" key="3">
    <source>
        <dbReference type="EMBL" id="MTD33435.1"/>
    </source>
</evidence>
<sequence length="202" mass="22231">MTTNTKLLVIAGITIKTDSEGRYCLNDFHKAAGGEERHSPWRFLRLDTTAELIDELQSTTSGGLEPVAAKAGRYGGTFVAKELVYAYAMWISPSFHLKVIRTFDELHTKGIVMTQAVVVLQKAGNRYPRDHQKDGTNAPDRRDDAHWRPLPVKASRSVAPCLVGCPLGGGAEIASQRPSCDWMASSPHYSLECPMSNDGDRE</sequence>
<evidence type="ECO:0000256" key="1">
    <source>
        <dbReference type="SAM" id="MobiDB-lite"/>
    </source>
</evidence>
<dbReference type="AlphaFoldDB" id="A0A844GG00"/>
<evidence type="ECO:0000313" key="4">
    <source>
        <dbReference type="Proteomes" id="UP000446658"/>
    </source>
</evidence>
<proteinExistence type="predicted"/>
<dbReference type="RefSeq" id="WP_230370363.1">
    <property type="nucleotide sequence ID" value="NZ_WLYX01000001.1"/>
</dbReference>
<feature type="region of interest" description="Disordered" evidence="1">
    <location>
        <begin position="125"/>
        <end position="149"/>
    </location>
</feature>
<feature type="domain" description="KilA-N" evidence="2">
    <location>
        <begin position="2"/>
        <end position="106"/>
    </location>
</feature>
<dbReference type="InterPro" id="IPR017880">
    <property type="entry name" value="KilA_N"/>
</dbReference>
<keyword evidence="4" id="KW-1185">Reference proteome</keyword>
<dbReference type="Pfam" id="PF04383">
    <property type="entry name" value="KilA-N"/>
    <property type="match status" value="1"/>
</dbReference>
<dbReference type="EMBL" id="WLYX01000001">
    <property type="protein sequence ID" value="MTD33435.1"/>
    <property type="molecule type" value="Genomic_DNA"/>
</dbReference>
<comment type="caution">
    <text evidence="3">The sequence shown here is derived from an EMBL/GenBank/DDBJ whole genome shotgun (WGS) entry which is preliminary data.</text>
</comment>
<evidence type="ECO:0000259" key="2">
    <source>
        <dbReference type="PROSITE" id="PS51301"/>
    </source>
</evidence>
<gene>
    <name evidence="3" type="ORF">GKE73_10960</name>
</gene>
<reference evidence="3 4" key="1">
    <citation type="submission" date="2019-11" db="EMBL/GenBank/DDBJ databases">
        <title>Draft genome sequence of Paludibacterium sp. dN18-1.</title>
        <authorList>
            <person name="Im W.-T."/>
        </authorList>
    </citation>
    <scope>NUCLEOTIDE SEQUENCE [LARGE SCALE GENOMIC DNA]</scope>
    <source>
        <strain evidence="4">dN 18-1</strain>
    </source>
</reference>
<dbReference type="SMART" id="SM01252">
    <property type="entry name" value="KilA-N"/>
    <property type="match status" value="1"/>
</dbReference>
<organism evidence="3 4">
    <name type="scientific">Paludibacterium denitrificans</name>
    <dbReference type="NCBI Taxonomy" id="2675226"/>
    <lineage>
        <taxon>Bacteria</taxon>
        <taxon>Pseudomonadati</taxon>
        <taxon>Pseudomonadota</taxon>
        <taxon>Betaproteobacteria</taxon>
        <taxon>Neisseriales</taxon>
        <taxon>Chromobacteriaceae</taxon>
        <taxon>Paludibacterium</taxon>
    </lineage>
</organism>
<feature type="compositionally biased region" description="Basic and acidic residues" evidence="1">
    <location>
        <begin position="127"/>
        <end position="147"/>
    </location>
</feature>
<dbReference type="Proteomes" id="UP000446658">
    <property type="component" value="Unassembled WGS sequence"/>
</dbReference>
<protein>
    <recommendedName>
        <fullName evidence="2">KilA-N domain-containing protein</fullName>
    </recommendedName>
</protein>
<dbReference type="InterPro" id="IPR018004">
    <property type="entry name" value="KilA/APSES_HTH"/>
</dbReference>
<accession>A0A844GG00</accession>